<sequence>MRNIALSARMLAGLSLALFLPLAGAAELIGFREITVADASGQRPLHVALWYPTETPAPLLTSAETPVFQGLPAIKDASPDPAAHPLVVLSHGYRGSWRNLSWLVPSLVNQGYVVAAPDHPGTTTFDRRPAEAAKLWERPHDMSRVIDTLTADSSLAGAVDLQRIAAIGHSLGGWTVTALAGARYSPQRFLEECRLHPNPRLCGLAAELGIAAGNQGQLSADLRDPRIKAVVSLDPGLVRGFTPQSLAAVQTPTLILGAGVNIAGMPVEQESGYLQANLPPATSSLLVVADASHFSFMQLCKPGATALLRADDPEDEIICRDGDKRGREAIHQQAVQVIGGFLERHLASQPTPP</sequence>
<proteinExistence type="predicted"/>
<feature type="domain" description="PET hydrolase/cutinase-like" evidence="4">
    <location>
        <begin position="86"/>
        <end position="179"/>
    </location>
</feature>
<evidence type="ECO:0000256" key="3">
    <source>
        <dbReference type="ARBA" id="ARBA00023098"/>
    </source>
</evidence>
<evidence type="ECO:0000259" key="4">
    <source>
        <dbReference type="Pfam" id="PF12740"/>
    </source>
</evidence>
<gene>
    <name evidence="5" type="ORF">GDH07_29735</name>
</gene>
<evidence type="ECO:0000313" key="6">
    <source>
        <dbReference type="Proteomes" id="UP000486534"/>
    </source>
</evidence>
<dbReference type="PIRSF" id="PIRSF031982">
    <property type="entry name" value="UCP031982_abhydr"/>
    <property type="match status" value="1"/>
</dbReference>
<dbReference type="SUPFAM" id="SSF53474">
    <property type="entry name" value="alpha/beta-Hydrolases"/>
    <property type="match status" value="1"/>
</dbReference>
<dbReference type="Pfam" id="PF12740">
    <property type="entry name" value="PETase"/>
    <property type="match status" value="1"/>
</dbReference>
<protein>
    <submittedName>
        <fullName evidence="5">Prolyl oligopeptidase family serine peptidase</fullName>
    </submittedName>
</protein>
<dbReference type="Gene3D" id="3.40.50.1820">
    <property type="entry name" value="alpha/beta hydrolase"/>
    <property type="match status" value="1"/>
</dbReference>
<dbReference type="AlphaFoldDB" id="A0A7X1U7A9"/>
<dbReference type="PANTHER" id="PTHR10272:SF0">
    <property type="entry name" value="PLATELET-ACTIVATING FACTOR ACETYLHYDROLASE"/>
    <property type="match status" value="1"/>
</dbReference>
<dbReference type="GO" id="GO:0003847">
    <property type="term" value="F:1-alkyl-2-acetylglycerophosphocholine esterase activity"/>
    <property type="evidence" value="ECO:0007669"/>
    <property type="project" value="TreeGrafter"/>
</dbReference>
<dbReference type="EMBL" id="WHUV01000007">
    <property type="protein sequence ID" value="MQA57512.1"/>
    <property type="molecule type" value="Genomic_DNA"/>
</dbReference>
<evidence type="ECO:0000256" key="2">
    <source>
        <dbReference type="ARBA" id="ARBA00022963"/>
    </source>
</evidence>
<dbReference type="Proteomes" id="UP000486534">
    <property type="component" value="Unassembled WGS sequence"/>
</dbReference>
<reference evidence="5 6" key="1">
    <citation type="submission" date="2019-10" db="EMBL/GenBank/DDBJ databases">
        <title>Pseudomonas dajingensis sp. nov., isolated from the profound head ulcers of farmed Murray cod (Maccullochella peelii peelii).</title>
        <authorList>
            <person name="Liu Y."/>
        </authorList>
    </citation>
    <scope>NUCLEOTIDE SEQUENCE [LARGE SCALE GENOMIC DNA]</scope>
    <source>
        <strain evidence="5 6">MC042</strain>
    </source>
</reference>
<dbReference type="RefSeq" id="WP_152899636.1">
    <property type="nucleotide sequence ID" value="NZ_WHUV01000007.1"/>
</dbReference>
<organism evidence="5 6">
    <name type="scientific">Pseudomonas piscis</name>
    <dbReference type="NCBI Taxonomy" id="2614538"/>
    <lineage>
        <taxon>Bacteria</taxon>
        <taxon>Pseudomonadati</taxon>
        <taxon>Pseudomonadota</taxon>
        <taxon>Gammaproteobacteria</taxon>
        <taxon>Pseudomonadales</taxon>
        <taxon>Pseudomonadaceae</taxon>
        <taxon>Pseudomonas</taxon>
    </lineage>
</organism>
<evidence type="ECO:0000313" key="5">
    <source>
        <dbReference type="EMBL" id="MQA57512.1"/>
    </source>
</evidence>
<dbReference type="GO" id="GO:0016042">
    <property type="term" value="P:lipid catabolic process"/>
    <property type="evidence" value="ECO:0007669"/>
    <property type="project" value="UniProtKB-KW"/>
</dbReference>
<keyword evidence="3" id="KW-0443">Lipid metabolism</keyword>
<evidence type="ECO:0000256" key="1">
    <source>
        <dbReference type="ARBA" id="ARBA00022801"/>
    </source>
</evidence>
<dbReference type="PANTHER" id="PTHR10272">
    <property type="entry name" value="PLATELET-ACTIVATING FACTOR ACETYLHYDROLASE"/>
    <property type="match status" value="1"/>
</dbReference>
<dbReference type="InterPro" id="IPR041127">
    <property type="entry name" value="PET_hydrolase/cutinase-like"/>
</dbReference>
<keyword evidence="1" id="KW-0378">Hydrolase</keyword>
<dbReference type="InterPro" id="IPR029058">
    <property type="entry name" value="AB_hydrolase_fold"/>
</dbReference>
<accession>A0A7X1U7A9</accession>
<comment type="caution">
    <text evidence="5">The sequence shown here is derived from an EMBL/GenBank/DDBJ whole genome shotgun (WGS) entry which is preliminary data.</text>
</comment>
<keyword evidence="2" id="KW-0442">Lipid degradation</keyword>
<dbReference type="InterPro" id="IPR016986">
    <property type="entry name" value="UCP031982_abhydr"/>
</dbReference>
<name>A0A7X1U7A9_9PSED</name>